<sequence length="290" mass="32173">MALEEIRSQLKETEAVEALVAAYSLEVQHSLKANVDFGGIEEDIAIQCPAPGFVLSFSKGDYLHIKQDYTEDWLIGRVVGSDTGLGFLPSEKLLQKVTDDKRGVAEPGDVLYQVIVYQKAPIVRPIVLMGPSLKGCNLTDSLQNALLGVLTRKFSDRLVIVKSKASVSSLSPRQAYELKSQVYEAGKSNHIVYLDCDASCPSEISNLELHPLIVYIQVSRIEVLNKLLRSTCQDKSKRSELLAAANYLYDLPRGNFSLILTDSFLDVASRKLELFLESYWISTHPPIPPT</sequence>
<name>A0A1X7VDR4_AMPQE</name>
<dbReference type="EnsemblMetazoa" id="Aqu2.1.38138_001">
    <property type="protein sequence ID" value="Aqu2.1.38138_001"/>
    <property type="gene ID" value="Aqu2.1.38138"/>
</dbReference>
<dbReference type="OrthoDB" id="5962384at2759"/>
<proteinExistence type="predicted"/>
<evidence type="ECO:0000259" key="2">
    <source>
        <dbReference type="Pfam" id="PF00625"/>
    </source>
</evidence>
<dbReference type="Pfam" id="PF00625">
    <property type="entry name" value="Guanylate_kin"/>
    <property type="match status" value="1"/>
</dbReference>
<dbReference type="KEGG" id="aqu:105316946"/>
<dbReference type="PRINTS" id="PR01626">
    <property type="entry name" value="LCACHANNELB"/>
</dbReference>
<dbReference type="GO" id="GO:0005245">
    <property type="term" value="F:voltage-gated calcium channel activity"/>
    <property type="evidence" value="ECO:0007669"/>
    <property type="project" value="InterPro"/>
</dbReference>
<dbReference type="InterPro" id="IPR036028">
    <property type="entry name" value="SH3-like_dom_sf"/>
</dbReference>
<reference evidence="4" key="1">
    <citation type="journal article" date="2010" name="Nature">
        <title>The Amphimedon queenslandica genome and the evolution of animal complexity.</title>
        <authorList>
            <person name="Srivastava M."/>
            <person name="Simakov O."/>
            <person name="Chapman J."/>
            <person name="Fahey B."/>
            <person name="Gauthier M.E."/>
            <person name="Mitros T."/>
            <person name="Richards G.S."/>
            <person name="Conaco C."/>
            <person name="Dacre M."/>
            <person name="Hellsten U."/>
            <person name="Larroux C."/>
            <person name="Putnam N.H."/>
            <person name="Stanke M."/>
            <person name="Adamska M."/>
            <person name="Darling A."/>
            <person name="Degnan S.M."/>
            <person name="Oakley T.H."/>
            <person name="Plachetzki D.C."/>
            <person name="Zhai Y."/>
            <person name="Adamski M."/>
            <person name="Calcino A."/>
            <person name="Cummins S.F."/>
            <person name="Goodstein D.M."/>
            <person name="Harris C."/>
            <person name="Jackson D.J."/>
            <person name="Leys S.P."/>
            <person name="Shu S."/>
            <person name="Woodcroft B.J."/>
            <person name="Vervoort M."/>
            <person name="Kosik K.S."/>
            <person name="Manning G."/>
            <person name="Degnan B.M."/>
            <person name="Rokhsar D.S."/>
        </authorList>
    </citation>
    <scope>NUCLEOTIDE SEQUENCE [LARGE SCALE GENOMIC DNA]</scope>
</reference>
<protein>
    <recommendedName>
        <fullName evidence="2">Guanylate kinase/L-type calcium channel beta subunit domain-containing protein</fullName>
    </recommendedName>
</protein>
<dbReference type="eggNOG" id="KOG3812">
    <property type="taxonomic scope" value="Eukaryota"/>
</dbReference>
<keyword evidence="1" id="KW-0597">Phosphoprotein</keyword>
<dbReference type="FunCoup" id="A0A1X7VDR4">
    <property type="interactions" value="118"/>
</dbReference>
<dbReference type="STRING" id="400682.A0A1X7VDR4"/>
<dbReference type="GO" id="GO:0005891">
    <property type="term" value="C:voltage-gated calcium channel complex"/>
    <property type="evidence" value="ECO:0007669"/>
    <property type="project" value="InterPro"/>
</dbReference>
<dbReference type="PANTHER" id="PTHR11824">
    <property type="entry name" value="VOLTAGE-DEPENDENT CALCIUM CHANNEL BETA SUBUNIT"/>
    <property type="match status" value="1"/>
</dbReference>
<dbReference type="Proteomes" id="UP000007879">
    <property type="component" value="Unassembled WGS sequence"/>
</dbReference>
<accession>A0A1X7VDR4</accession>
<dbReference type="Gene3D" id="3.40.50.300">
    <property type="entry name" value="P-loop containing nucleotide triphosphate hydrolases"/>
    <property type="match status" value="1"/>
</dbReference>
<reference evidence="3" key="2">
    <citation type="submission" date="2017-05" db="UniProtKB">
        <authorList>
            <consortium name="EnsemblMetazoa"/>
        </authorList>
    </citation>
    <scope>IDENTIFICATION</scope>
</reference>
<dbReference type="Gene3D" id="2.30.30.40">
    <property type="entry name" value="SH3 Domains"/>
    <property type="match status" value="1"/>
</dbReference>
<dbReference type="EnsemblMetazoa" id="XM_011412267.2">
    <property type="protein sequence ID" value="XP_011410569.1"/>
    <property type="gene ID" value="LOC105316946"/>
</dbReference>
<dbReference type="SUPFAM" id="SSF50044">
    <property type="entry name" value="SH3-domain"/>
    <property type="match status" value="1"/>
</dbReference>
<dbReference type="AlphaFoldDB" id="A0A1X7VDR4"/>
<dbReference type="InterPro" id="IPR008145">
    <property type="entry name" value="GK/Ca_channel_bsu"/>
</dbReference>
<organism evidence="3">
    <name type="scientific">Amphimedon queenslandica</name>
    <name type="common">Sponge</name>
    <dbReference type="NCBI Taxonomy" id="400682"/>
    <lineage>
        <taxon>Eukaryota</taxon>
        <taxon>Metazoa</taxon>
        <taxon>Porifera</taxon>
        <taxon>Demospongiae</taxon>
        <taxon>Heteroscleromorpha</taxon>
        <taxon>Haplosclerida</taxon>
        <taxon>Niphatidae</taxon>
        <taxon>Amphimedon</taxon>
    </lineage>
</organism>
<gene>
    <name evidence="3" type="primary">105316946</name>
</gene>
<dbReference type="InterPro" id="IPR027417">
    <property type="entry name" value="P-loop_NTPase"/>
</dbReference>
<evidence type="ECO:0000313" key="3">
    <source>
        <dbReference type="EnsemblMetazoa" id="Aqu2.1.38138_001"/>
    </source>
</evidence>
<dbReference type="SUPFAM" id="SSF52540">
    <property type="entry name" value="P-loop containing nucleoside triphosphate hydrolases"/>
    <property type="match status" value="1"/>
</dbReference>
<dbReference type="OMA" id="MGEHESE"/>
<feature type="domain" description="Guanylate kinase/L-type calcium channel beta subunit" evidence="2">
    <location>
        <begin position="180"/>
        <end position="278"/>
    </location>
</feature>
<dbReference type="InterPro" id="IPR000584">
    <property type="entry name" value="VDCC_L_bsu"/>
</dbReference>
<evidence type="ECO:0000313" key="4">
    <source>
        <dbReference type="Proteomes" id="UP000007879"/>
    </source>
</evidence>
<evidence type="ECO:0000256" key="1">
    <source>
        <dbReference type="ARBA" id="ARBA00022553"/>
    </source>
</evidence>
<keyword evidence="4" id="KW-1185">Reference proteome</keyword>
<dbReference type="InParanoid" id="A0A1X7VDR4"/>